<protein>
    <submittedName>
        <fullName evidence="2">MBL fold hydrolase</fullName>
    </submittedName>
</protein>
<sequence>MASVNKLNPGLWHISLPFQGEQEVIGAYVLSGKDEVALIDPGPETTLESLLALLQETEIVPEKVTHILLTHIHLDHAGGVGTLLHTMPNARVLVHSKGAPHLKDPAKLLTSAKRVYKDRMQELWGKVEAVPEENIQVIEGGDVLNIAGRRLEVHYSPGHASHHVVFYDVHTGELFAGDAAGVHLPGVDYVRPPTPPPDVDIEAWSATVDLLKRLHPDVLYLAHFGPIRNTIPYLERFRAQLFAWGDIVLGGLQEGKSEAEIVELLIARTQPELQRKGANAEIMKRYDLATNYEMTVQGYIRYWKKQHPERLSSK</sequence>
<keyword evidence="2" id="KW-0378">Hydrolase</keyword>
<evidence type="ECO:0000313" key="3">
    <source>
        <dbReference type="Proteomes" id="UP000287171"/>
    </source>
</evidence>
<dbReference type="PANTHER" id="PTHR42951">
    <property type="entry name" value="METALLO-BETA-LACTAMASE DOMAIN-CONTAINING"/>
    <property type="match status" value="1"/>
</dbReference>
<dbReference type="InterPro" id="IPR037482">
    <property type="entry name" value="ST1585_MBL-fold"/>
</dbReference>
<name>A0A402B212_9CHLR</name>
<reference evidence="3" key="1">
    <citation type="submission" date="2018-12" db="EMBL/GenBank/DDBJ databases">
        <title>Tengunoibacter tsumagoiensis gen. nov., sp. nov., Dictyobacter kobayashii sp. nov., D. alpinus sp. nov., and D. joshuensis sp. nov. and description of Dictyobacteraceae fam. nov. within the order Ktedonobacterales isolated from Tengu-no-mugimeshi.</title>
        <authorList>
            <person name="Wang C.M."/>
            <person name="Zheng Y."/>
            <person name="Sakai Y."/>
            <person name="Toyoda A."/>
            <person name="Minakuchi Y."/>
            <person name="Abe K."/>
            <person name="Yokota A."/>
            <person name="Yabe S."/>
        </authorList>
    </citation>
    <scope>NUCLEOTIDE SEQUENCE [LARGE SCALE GENOMIC DNA]</scope>
    <source>
        <strain evidence="3">Uno16</strain>
    </source>
</reference>
<proteinExistence type="predicted"/>
<feature type="domain" description="Metallo-beta-lactamase" evidence="1">
    <location>
        <begin position="24"/>
        <end position="223"/>
    </location>
</feature>
<dbReference type="EMBL" id="BIFT01000001">
    <property type="protein sequence ID" value="GCE25368.1"/>
    <property type="molecule type" value="Genomic_DNA"/>
</dbReference>
<dbReference type="Gene3D" id="3.60.15.10">
    <property type="entry name" value="Ribonuclease Z/Hydroxyacylglutathione hydrolase-like"/>
    <property type="match status" value="1"/>
</dbReference>
<keyword evidence="3" id="KW-1185">Reference proteome</keyword>
<dbReference type="PANTHER" id="PTHR42951:SF22">
    <property type="entry name" value="METALLO BETA-LACTAMASE SUPERFAMILY LIPOPROTEIN"/>
    <property type="match status" value="1"/>
</dbReference>
<dbReference type="SMART" id="SM00849">
    <property type="entry name" value="Lactamase_B"/>
    <property type="match status" value="1"/>
</dbReference>
<dbReference type="Pfam" id="PF00753">
    <property type="entry name" value="Lactamase_B"/>
    <property type="match status" value="1"/>
</dbReference>
<dbReference type="InterPro" id="IPR050855">
    <property type="entry name" value="NDM-1-like"/>
</dbReference>
<dbReference type="InterPro" id="IPR036866">
    <property type="entry name" value="RibonucZ/Hydroxyglut_hydro"/>
</dbReference>
<accession>A0A402B212</accession>
<dbReference type="Proteomes" id="UP000287171">
    <property type="component" value="Unassembled WGS sequence"/>
</dbReference>
<organism evidence="2 3">
    <name type="scientific">Dictyobacter alpinus</name>
    <dbReference type="NCBI Taxonomy" id="2014873"/>
    <lineage>
        <taxon>Bacteria</taxon>
        <taxon>Bacillati</taxon>
        <taxon>Chloroflexota</taxon>
        <taxon>Ktedonobacteria</taxon>
        <taxon>Ktedonobacterales</taxon>
        <taxon>Dictyobacteraceae</taxon>
        <taxon>Dictyobacter</taxon>
    </lineage>
</organism>
<dbReference type="AlphaFoldDB" id="A0A402B212"/>
<evidence type="ECO:0000313" key="2">
    <source>
        <dbReference type="EMBL" id="GCE25368.1"/>
    </source>
</evidence>
<evidence type="ECO:0000259" key="1">
    <source>
        <dbReference type="SMART" id="SM00849"/>
    </source>
</evidence>
<dbReference type="GO" id="GO:0016787">
    <property type="term" value="F:hydrolase activity"/>
    <property type="evidence" value="ECO:0007669"/>
    <property type="project" value="UniProtKB-KW"/>
</dbReference>
<dbReference type="InterPro" id="IPR001279">
    <property type="entry name" value="Metallo-B-lactamas"/>
</dbReference>
<dbReference type="CDD" id="cd07726">
    <property type="entry name" value="ST1585-like_MBL-fold"/>
    <property type="match status" value="1"/>
</dbReference>
<comment type="caution">
    <text evidence="2">The sequence shown here is derived from an EMBL/GenBank/DDBJ whole genome shotgun (WGS) entry which is preliminary data.</text>
</comment>
<dbReference type="OrthoDB" id="333278at2"/>
<dbReference type="RefSeq" id="WP_126625957.1">
    <property type="nucleotide sequence ID" value="NZ_BIFT01000001.1"/>
</dbReference>
<dbReference type="SUPFAM" id="SSF56281">
    <property type="entry name" value="Metallo-hydrolase/oxidoreductase"/>
    <property type="match status" value="1"/>
</dbReference>
<gene>
    <name evidence="2" type="ORF">KDA_08520</name>
</gene>